<dbReference type="Proteomes" id="UP000578531">
    <property type="component" value="Unassembled WGS sequence"/>
</dbReference>
<dbReference type="GeneID" id="59285851"/>
<dbReference type="AlphaFoldDB" id="A0A8H6L6Z6"/>
<gene>
    <name evidence="1" type="ORF">HO173_004186</name>
</gene>
<reference evidence="1 2" key="1">
    <citation type="journal article" date="2020" name="Genomics">
        <title>Complete, high-quality genomes from long-read metagenomic sequencing of two wolf lichen thalli reveals enigmatic genome architecture.</title>
        <authorList>
            <person name="McKenzie S.K."/>
            <person name="Walston R.F."/>
            <person name="Allen J.L."/>
        </authorList>
    </citation>
    <scope>NUCLEOTIDE SEQUENCE [LARGE SCALE GENOMIC DNA]</scope>
    <source>
        <strain evidence="1">WasteWater2</strain>
    </source>
</reference>
<evidence type="ECO:0000313" key="1">
    <source>
        <dbReference type="EMBL" id="KAF6237985.1"/>
    </source>
</evidence>
<organism evidence="1 2">
    <name type="scientific">Letharia columbiana</name>
    <dbReference type="NCBI Taxonomy" id="112416"/>
    <lineage>
        <taxon>Eukaryota</taxon>
        <taxon>Fungi</taxon>
        <taxon>Dikarya</taxon>
        <taxon>Ascomycota</taxon>
        <taxon>Pezizomycotina</taxon>
        <taxon>Lecanoromycetes</taxon>
        <taxon>OSLEUM clade</taxon>
        <taxon>Lecanoromycetidae</taxon>
        <taxon>Lecanorales</taxon>
        <taxon>Lecanorineae</taxon>
        <taxon>Parmeliaceae</taxon>
        <taxon>Letharia</taxon>
    </lineage>
</organism>
<dbReference type="EMBL" id="JACCJC010000012">
    <property type="protein sequence ID" value="KAF6237985.1"/>
    <property type="molecule type" value="Genomic_DNA"/>
</dbReference>
<evidence type="ECO:0000313" key="2">
    <source>
        <dbReference type="Proteomes" id="UP000578531"/>
    </source>
</evidence>
<protein>
    <submittedName>
        <fullName evidence="1">Uncharacterized protein</fullName>
    </submittedName>
</protein>
<proteinExistence type="predicted"/>
<name>A0A8H6L6Z6_9LECA</name>
<keyword evidence="2" id="KW-1185">Reference proteome</keyword>
<comment type="caution">
    <text evidence="1">The sequence shown here is derived from an EMBL/GenBank/DDBJ whole genome shotgun (WGS) entry which is preliminary data.</text>
</comment>
<dbReference type="RefSeq" id="XP_037167303.1">
    <property type="nucleotide sequence ID" value="XM_037306110.1"/>
</dbReference>
<sequence>MIIMASIFDIIVAFPGGYQSADVGARSVVANSYPVVRTDFSAGEPFARSSQQKVRGAALESIWRLALTAPEISSTSSVILIEGFVVLRAQLQGNSVPVTTRGVG</sequence>
<accession>A0A8H6L6Z6</accession>